<evidence type="ECO:0000313" key="2">
    <source>
        <dbReference type="Proteomes" id="UP000077623"/>
    </source>
</evidence>
<organism evidence="1 2">
    <name type="scientific">Candidatus Mycoplasma haematobovis</name>
    <dbReference type="NCBI Taxonomy" id="432608"/>
    <lineage>
        <taxon>Bacteria</taxon>
        <taxon>Bacillati</taxon>
        <taxon>Mycoplasmatota</taxon>
        <taxon>Mollicutes</taxon>
        <taxon>Mycoplasmataceae</taxon>
        <taxon>Mycoplasma</taxon>
    </lineage>
</organism>
<protein>
    <submittedName>
        <fullName evidence="1">Uncharacterized protein</fullName>
    </submittedName>
</protein>
<sequence length="82" mass="9194">MEKAFVKHKDEDGNNKELAAVIDKRRGAFVFFAIGDDDKFRDYGTAETGLLSWCTEDIGSSEIPEKFASDLNKDLICAFTKI</sequence>
<reference evidence="2" key="1">
    <citation type="submission" date="2016-04" db="EMBL/GenBank/DDBJ databases">
        <authorList>
            <person name="Quiroz-Castaneda R.E."/>
            <person name="Martinez-Ocampo F."/>
        </authorList>
    </citation>
    <scope>NUCLEOTIDE SEQUENCE [LARGE SCALE GENOMIC DNA]</scope>
    <source>
        <strain evidence="2">INIFAP01</strain>
    </source>
</reference>
<dbReference type="AlphaFoldDB" id="A0A1A9QBB2"/>
<gene>
    <name evidence="1" type="ORF">A6V39_05280</name>
</gene>
<comment type="caution">
    <text evidence="1">The sequence shown here is derived from an EMBL/GenBank/DDBJ whole genome shotgun (WGS) entry which is preliminary data.</text>
</comment>
<dbReference type="RefSeq" id="WP_187150695.1">
    <property type="nucleotide sequence ID" value="NZ_LWUJ01000015.1"/>
</dbReference>
<dbReference type="Proteomes" id="UP000077623">
    <property type="component" value="Unassembled WGS sequence"/>
</dbReference>
<name>A0A1A9QBB2_9MOLU</name>
<proteinExistence type="predicted"/>
<keyword evidence="2" id="KW-1185">Reference proteome</keyword>
<dbReference type="EMBL" id="LWUJ01000015">
    <property type="protein sequence ID" value="OAL09747.1"/>
    <property type="molecule type" value="Genomic_DNA"/>
</dbReference>
<evidence type="ECO:0000313" key="1">
    <source>
        <dbReference type="EMBL" id="OAL09747.1"/>
    </source>
</evidence>
<accession>A0A1A9QBB2</accession>